<dbReference type="GO" id="GO:0022904">
    <property type="term" value="P:respiratory electron transport chain"/>
    <property type="evidence" value="ECO:0007669"/>
    <property type="project" value="InterPro"/>
</dbReference>
<dbReference type="OrthoDB" id="8589936at2"/>
<dbReference type="InterPro" id="IPR011577">
    <property type="entry name" value="Cyt_b561_bac/Ni-Hgenase"/>
</dbReference>
<keyword evidence="11 13" id="KW-0472">Membrane</keyword>
<comment type="similarity">
    <text evidence="12">Belongs to the cytochrome b561 family.</text>
</comment>
<keyword evidence="16" id="KW-1185">Reference proteome</keyword>
<dbReference type="GO" id="GO:0020037">
    <property type="term" value="F:heme binding"/>
    <property type="evidence" value="ECO:0007669"/>
    <property type="project" value="TreeGrafter"/>
</dbReference>
<reference evidence="15 16" key="1">
    <citation type="submission" date="2018-12" db="EMBL/GenBank/DDBJ databases">
        <title>Legionella sp,whole genome shotgun sequence.</title>
        <authorList>
            <person name="Wu H."/>
        </authorList>
    </citation>
    <scope>NUCLEOTIDE SEQUENCE [LARGE SCALE GENOMIC DNA]</scope>
    <source>
        <strain evidence="16">km714</strain>
    </source>
</reference>
<evidence type="ECO:0000313" key="16">
    <source>
        <dbReference type="Proteomes" id="UP000288012"/>
    </source>
</evidence>
<feature type="domain" description="Cytochrome b561 bacterial/Ni-hydrogenase" evidence="14">
    <location>
        <begin position="13"/>
        <end position="182"/>
    </location>
</feature>
<keyword evidence="4" id="KW-1003">Cell membrane</keyword>
<keyword evidence="6 13" id="KW-0812">Transmembrane</keyword>
<feature type="transmembrane region" description="Helical" evidence="13">
    <location>
        <begin position="149"/>
        <end position="170"/>
    </location>
</feature>
<evidence type="ECO:0000256" key="1">
    <source>
        <dbReference type="ARBA" id="ARBA00001970"/>
    </source>
</evidence>
<accession>A0A3S0VMH3</accession>
<dbReference type="EMBL" id="RZGR01000030">
    <property type="protein sequence ID" value="RUQ82097.1"/>
    <property type="molecule type" value="Genomic_DNA"/>
</dbReference>
<dbReference type="GO" id="GO:0046872">
    <property type="term" value="F:metal ion binding"/>
    <property type="evidence" value="ECO:0007669"/>
    <property type="project" value="UniProtKB-KW"/>
</dbReference>
<dbReference type="InterPro" id="IPR052168">
    <property type="entry name" value="Cytochrome_b561_oxidase"/>
</dbReference>
<dbReference type="Gene3D" id="1.20.950.20">
    <property type="entry name" value="Transmembrane di-heme cytochromes, Chain C"/>
    <property type="match status" value="2"/>
</dbReference>
<dbReference type="AlphaFoldDB" id="A0A3S0VMH3"/>
<protein>
    <submittedName>
        <fullName evidence="15">Cytochrome b</fullName>
    </submittedName>
</protein>
<organism evidence="15 16">
    <name type="scientific">Legionella septentrionalis</name>
    <dbReference type="NCBI Taxonomy" id="2498109"/>
    <lineage>
        <taxon>Bacteria</taxon>
        <taxon>Pseudomonadati</taxon>
        <taxon>Pseudomonadota</taxon>
        <taxon>Gammaproteobacteria</taxon>
        <taxon>Legionellales</taxon>
        <taxon>Legionellaceae</taxon>
        <taxon>Legionella</taxon>
    </lineage>
</organism>
<evidence type="ECO:0000256" key="9">
    <source>
        <dbReference type="ARBA" id="ARBA00022989"/>
    </source>
</evidence>
<dbReference type="InterPro" id="IPR016174">
    <property type="entry name" value="Di-haem_cyt_TM"/>
</dbReference>
<evidence type="ECO:0000256" key="7">
    <source>
        <dbReference type="ARBA" id="ARBA00022723"/>
    </source>
</evidence>
<comment type="caution">
    <text evidence="15">The sequence shown here is derived from an EMBL/GenBank/DDBJ whole genome shotgun (WGS) entry which is preliminary data.</text>
</comment>
<name>A0A3S0VMH3_9GAMM</name>
<dbReference type="PANTHER" id="PTHR30529">
    <property type="entry name" value="CYTOCHROME B561"/>
    <property type="match status" value="1"/>
</dbReference>
<dbReference type="GO" id="GO:0005886">
    <property type="term" value="C:plasma membrane"/>
    <property type="evidence" value="ECO:0007669"/>
    <property type="project" value="UniProtKB-SubCell"/>
</dbReference>
<dbReference type="GO" id="GO:0009055">
    <property type="term" value="F:electron transfer activity"/>
    <property type="evidence" value="ECO:0007669"/>
    <property type="project" value="InterPro"/>
</dbReference>
<evidence type="ECO:0000256" key="8">
    <source>
        <dbReference type="ARBA" id="ARBA00022982"/>
    </source>
</evidence>
<evidence type="ECO:0000256" key="10">
    <source>
        <dbReference type="ARBA" id="ARBA00023004"/>
    </source>
</evidence>
<evidence type="ECO:0000256" key="6">
    <source>
        <dbReference type="ARBA" id="ARBA00022692"/>
    </source>
</evidence>
<dbReference type="Proteomes" id="UP000288012">
    <property type="component" value="Unassembled WGS sequence"/>
</dbReference>
<feature type="transmembrane region" description="Helical" evidence="13">
    <location>
        <begin position="51"/>
        <end position="74"/>
    </location>
</feature>
<feature type="transmembrane region" description="Helical" evidence="13">
    <location>
        <begin position="20"/>
        <end position="39"/>
    </location>
</feature>
<gene>
    <name evidence="15" type="ORF">EKM59_09220</name>
</gene>
<dbReference type="SUPFAM" id="SSF81342">
    <property type="entry name" value="Transmembrane di-heme cytochromes"/>
    <property type="match status" value="1"/>
</dbReference>
<evidence type="ECO:0000256" key="12">
    <source>
        <dbReference type="ARBA" id="ARBA00037975"/>
    </source>
</evidence>
<evidence type="ECO:0000259" key="14">
    <source>
        <dbReference type="Pfam" id="PF01292"/>
    </source>
</evidence>
<dbReference type="Pfam" id="PF01292">
    <property type="entry name" value="Ni_hydr_CYTB"/>
    <property type="match status" value="1"/>
</dbReference>
<comment type="cofactor">
    <cofactor evidence="1">
        <name>heme b</name>
        <dbReference type="ChEBI" id="CHEBI:60344"/>
    </cofactor>
</comment>
<sequence>MSQDYSNPEEYVRYSTGSKWLHWLIASLVIILLAVSFFLEDVPEQYQPVAYMIHKSLGLTVLFLMVLRLFWILYKGKPPLPQTVPAWQRLLARGVQYSFYVFLFAMPLSGWIMSVAAGRTPVYFGLFSVPLPISPDKELAKTMNGVHETIAWVLIALVILHVAGALKHYFIDRDKVVQSMLP</sequence>
<evidence type="ECO:0000256" key="2">
    <source>
        <dbReference type="ARBA" id="ARBA00004651"/>
    </source>
</evidence>
<evidence type="ECO:0000256" key="11">
    <source>
        <dbReference type="ARBA" id="ARBA00023136"/>
    </source>
</evidence>
<comment type="subcellular location">
    <subcellularLocation>
        <location evidence="2">Cell membrane</location>
        <topology evidence="2">Multi-pass membrane protein</topology>
    </subcellularLocation>
</comment>
<keyword evidence="7" id="KW-0479">Metal-binding</keyword>
<evidence type="ECO:0000256" key="3">
    <source>
        <dbReference type="ARBA" id="ARBA00022448"/>
    </source>
</evidence>
<keyword evidence="5" id="KW-0349">Heme</keyword>
<keyword evidence="8" id="KW-0249">Electron transport</keyword>
<evidence type="ECO:0000256" key="4">
    <source>
        <dbReference type="ARBA" id="ARBA00022475"/>
    </source>
</evidence>
<evidence type="ECO:0000256" key="5">
    <source>
        <dbReference type="ARBA" id="ARBA00022617"/>
    </source>
</evidence>
<feature type="transmembrane region" description="Helical" evidence="13">
    <location>
        <begin position="95"/>
        <end position="117"/>
    </location>
</feature>
<keyword evidence="9 13" id="KW-1133">Transmembrane helix</keyword>
<dbReference type="PANTHER" id="PTHR30529:SF1">
    <property type="entry name" value="CYTOCHROME B561 HOMOLOG 2"/>
    <property type="match status" value="1"/>
</dbReference>
<proteinExistence type="inferred from homology"/>
<keyword evidence="10" id="KW-0408">Iron</keyword>
<keyword evidence="3" id="KW-0813">Transport</keyword>
<evidence type="ECO:0000313" key="15">
    <source>
        <dbReference type="EMBL" id="RUQ82097.1"/>
    </source>
</evidence>
<evidence type="ECO:0000256" key="13">
    <source>
        <dbReference type="SAM" id="Phobius"/>
    </source>
</evidence>